<dbReference type="InterPro" id="IPR023631">
    <property type="entry name" value="Amidase_dom"/>
</dbReference>
<protein>
    <recommendedName>
        <fullName evidence="3">Amidase domain-containing protein</fullName>
    </recommendedName>
</protein>
<dbReference type="Gene3D" id="3.90.1300.10">
    <property type="entry name" value="Amidase signature (AS) domain"/>
    <property type="match status" value="1"/>
</dbReference>
<evidence type="ECO:0000259" key="3">
    <source>
        <dbReference type="Pfam" id="PF01425"/>
    </source>
</evidence>
<dbReference type="InterPro" id="IPR036928">
    <property type="entry name" value="AS_sf"/>
</dbReference>
<evidence type="ECO:0000313" key="4">
    <source>
        <dbReference type="EMBL" id="GGZ15810.1"/>
    </source>
</evidence>
<reference evidence="4" key="2">
    <citation type="submission" date="2020-09" db="EMBL/GenBank/DDBJ databases">
        <authorList>
            <person name="Sun Q."/>
            <person name="Kim S."/>
        </authorList>
    </citation>
    <scope>NUCLEOTIDE SEQUENCE</scope>
    <source>
        <strain evidence="4">KCTC 32255</strain>
    </source>
</reference>
<accession>A0A918PNM7</accession>
<dbReference type="GO" id="GO:0003824">
    <property type="term" value="F:catalytic activity"/>
    <property type="evidence" value="ECO:0007669"/>
    <property type="project" value="InterPro"/>
</dbReference>
<dbReference type="EMBL" id="BMZA01000023">
    <property type="protein sequence ID" value="GGZ15810.1"/>
    <property type="molecule type" value="Genomic_DNA"/>
</dbReference>
<organism evidence="4 5">
    <name type="scientific">Novosphingobium colocasiae</name>
    <dbReference type="NCBI Taxonomy" id="1256513"/>
    <lineage>
        <taxon>Bacteria</taxon>
        <taxon>Pseudomonadati</taxon>
        <taxon>Pseudomonadota</taxon>
        <taxon>Alphaproteobacteria</taxon>
        <taxon>Sphingomonadales</taxon>
        <taxon>Sphingomonadaceae</taxon>
        <taxon>Novosphingobium</taxon>
    </lineage>
</organism>
<dbReference type="SUPFAM" id="SSF75304">
    <property type="entry name" value="Amidase signature (AS) enzymes"/>
    <property type="match status" value="1"/>
</dbReference>
<feature type="region of interest" description="Disordered" evidence="2">
    <location>
        <begin position="483"/>
        <end position="517"/>
    </location>
</feature>
<name>A0A918PNM7_9SPHN</name>
<dbReference type="Pfam" id="PF01425">
    <property type="entry name" value="Amidase"/>
    <property type="match status" value="1"/>
</dbReference>
<comment type="similarity">
    <text evidence="1">Belongs to the amidase family.</text>
</comment>
<evidence type="ECO:0000313" key="5">
    <source>
        <dbReference type="Proteomes" id="UP000648075"/>
    </source>
</evidence>
<evidence type="ECO:0000256" key="1">
    <source>
        <dbReference type="ARBA" id="ARBA00009199"/>
    </source>
</evidence>
<dbReference type="PANTHER" id="PTHR11895">
    <property type="entry name" value="TRANSAMIDASE"/>
    <property type="match status" value="1"/>
</dbReference>
<dbReference type="Proteomes" id="UP000648075">
    <property type="component" value="Unassembled WGS sequence"/>
</dbReference>
<keyword evidence="5" id="KW-1185">Reference proteome</keyword>
<dbReference type="AlphaFoldDB" id="A0A918PNM7"/>
<dbReference type="InterPro" id="IPR020556">
    <property type="entry name" value="Amidase_CS"/>
</dbReference>
<sequence length="517" mass="54988">MDLATYASLDGVGLGELVRTGEISAREAADAGLRAIAAVNPDLNAVIEVYDQAPLTAIKPDSHAPFAGVPFLLKDIGSHDAGATFELGSRIARGLKAPPVASELVNRFRQTGVTVLGRTNIPELGSSCTTEPLLYGPTRNPWDPSRTAGGSSGGAAAAVASGMVPIAHANDGGGSIRWPASACGLVGLKPSRNLNPVGPHEALALNGLACEHIVSRSVRDTAAMLDWTAGPDAGAWCYTPRIAGSYLDRMRETPRRLRIALDLEPRFPPTTLSPEVVAAMHDVARLCEEAGHVVEEASVVFDHEAMLPAFARILATGLRGAVEALSAMTGRPIDDTMLEPHVLAAWRDMRDVSAVEFDQALGMMNMVARAYGETFRSYDLILTPADGQCRQHPRPAFTETDTRKAIALRIGGHQQFVAILQESAPFAAGQVQRFTTAARDFHQAPPGSQRIAGQGAGPQQIARRKVATVAGMVRHQLCSGPVHVRHRTRTKPDRRRSAVAHPVESNTSMVTAKAPRA</sequence>
<feature type="compositionally biased region" description="Basic residues" evidence="2">
    <location>
        <begin position="483"/>
        <end position="498"/>
    </location>
</feature>
<feature type="domain" description="Amidase" evidence="3">
    <location>
        <begin position="31"/>
        <end position="385"/>
    </location>
</feature>
<dbReference type="PROSITE" id="PS00571">
    <property type="entry name" value="AMIDASES"/>
    <property type="match status" value="1"/>
</dbReference>
<dbReference type="PANTHER" id="PTHR11895:SF7">
    <property type="entry name" value="GLUTAMYL-TRNA(GLN) AMIDOTRANSFERASE SUBUNIT A, MITOCHONDRIAL"/>
    <property type="match status" value="1"/>
</dbReference>
<gene>
    <name evidence="4" type="ORF">GCM10011614_33350</name>
</gene>
<comment type="caution">
    <text evidence="4">The sequence shown here is derived from an EMBL/GenBank/DDBJ whole genome shotgun (WGS) entry which is preliminary data.</text>
</comment>
<dbReference type="InterPro" id="IPR000120">
    <property type="entry name" value="Amidase"/>
</dbReference>
<reference evidence="4" key="1">
    <citation type="journal article" date="2014" name="Int. J. Syst. Evol. Microbiol.">
        <title>Complete genome sequence of Corynebacterium casei LMG S-19264T (=DSM 44701T), isolated from a smear-ripened cheese.</title>
        <authorList>
            <consortium name="US DOE Joint Genome Institute (JGI-PGF)"/>
            <person name="Walter F."/>
            <person name="Albersmeier A."/>
            <person name="Kalinowski J."/>
            <person name="Ruckert C."/>
        </authorList>
    </citation>
    <scope>NUCLEOTIDE SEQUENCE</scope>
    <source>
        <strain evidence="4">KCTC 32255</strain>
    </source>
</reference>
<proteinExistence type="inferred from homology"/>
<evidence type="ECO:0000256" key="2">
    <source>
        <dbReference type="SAM" id="MobiDB-lite"/>
    </source>
</evidence>